<dbReference type="EMBL" id="KV749354">
    <property type="protein sequence ID" value="OCL09821.1"/>
    <property type="molecule type" value="Genomic_DNA"/>
</dbReference>
<feature type="region of interest" description="Disordered" evidence="1">
    <location>
        <begin position="101"/>
        <end position="149"/>
    </location>
</feature>
<keyword evidence="3" id="KW-1185">Reference proteome</keyword>
<sequence length="162" mass="17987">MGEEHSRLGKQDLKVSGRSDDLPAPLGMKVDLDEYTLVRPRRAPRVKNYRLQNPAGVRIGVLPLDGHWEGDNKWVTPDQTYVREGGKWRNEKGEVIADCNEGRKQPEAESTRRLRESLRESAGQPKRTAGNPAWVARADNLPGEGEKGRLAGVDQLGNLVGN</sequence>
<dbReference type="AlphaFoldDB" id="A0A8E2F479"/>
<accession>A0A8E2F479</accession>
<feature type="region of interest" description="Disordered" evidence="1">
    <location>
        <begin position="1"/>
        <end position="26"/>
    </location>
</feature>
<protein>
    <submittedName>
        <fullName evidence="2">Uncharacterized protein</fullName>
    </submittedName>
</protein>
<proteinExistence type="predicted"/>
<evidence type="ECO:0000313" key="2">
    <source>
        <dbReference type="EMBL" id="OCL09821.1"/>
    </source>
</evidence>
<feature type="compositionally biased region" description="Basic and acidic residues" evidence="1">
    <location>
        <begin position="101"/>
        <end position="119"/>
    </location>
</feature>
<dbReference type="OrthoDB" id="10515284at2759"/>
<evidence type="ECO:0000313" key="3">
    <source>
        <dbReference type="Proteomes" id="UP000250140"/>
    </source>
</evidence>
<feature type="compositionally biased region" description="Basic and acidic residues" evidence="1">
    <location>
        <begin position="1"/>
        <end position="21"/>
    </location>
</feature>
<name>A0A8E2F479_9PEZI</name>
<gene>
    <name evidence="2" type="ORF">AOQ84DRAFT_362934</name>
</gene>
<dbReference type="Proteomes" id="UP000250140">
    <property type="component" value="Unassembled WGS sequence"/>
</dbReference>
<organism evidence="2 3">
    <name type="scientific">Glonium stellatum</name>
    <dbReference type="NCBI Taxonomy" id="574774"/>
    <lineage>
        <taxon>Eukaryota</taxon>
        <taxon>Fungi</taxon>
        <taxon>Dikarya</taxon>
        <taxon>Ascomycota</taxon>
        <taxon>Pezizomycotina</taxon>
        <taxon>Dothideomycetes</taxon>
        <taxon>Pleosporomycetidae</taxon>
        <taxon>Gloniales</taxon>
        <taxon>Gloniaceae</taxon>
        <taxon>Glonium</taxon>
    </lineage>
</organism>
<evidence type="ECO:0000256" key="1">
    <source>
        <dbReference type="SAM" id="MobiDB-lite"/>
    </source>
</evidence>
<reference evidence="2 3" key="1">
    <citation type="journal article" date="2016" name="Nat. Commun.">
        <title>Ectomycorrhizal ecology is imprinted in the genome of the dominant symbiotic fungus Cenococcum geophilum.</title>
        <authorList>
            <consortium name="DOE Joint Genome Institute"/>
            <person name="Peter M."/>
            <person name="Kohler A."/>
            <person name="Ohm R.A."/>
            <person name="Kuo A."/>
            <person name="Krutzmann J."/>
            <person name="Morin E."/>
            <person name="Arend M."/>
            <person name="Barry K.W."/>
            <person name="Binder M."/>
            <person name="Choi C."/>
            <person name="Clum A."/>
            <person name="Copeland A."/>
            <person name="Grisel N."/>
            <person name="Haridas S."/>
            <person name="Kipfer T."/>
            <person name="LaButti K."/>
            <person name="Lindquist E."/>
            <person name="Lipzen A."/>
            <person name="Maire R."/>
            <person name="Meier B."/>
            <person name="Mihaltcheva S."/>
            <person name="Molinier V."/>
            <person name="Murat C."/>
            <person name="Poggeler S."/>
            <person name="Quandt C.A."/>
            <person name="Sperisen C."/>
            <person name="Tritt A."/>
            <person name="Tisserant E."/>
            <person name="Crous P.W."/>
            <person name="Henrissat B."/>
            <person name="Nehls U."/>
            <person name="Egli S."/>
            <person name="Spatafora J.W."/>
            <person name="Grigoriev I.V."/>
            <person name="Martin F.M."/>
        </authorList>
    </citation>
    <scope>NUCLEOTIDE SEQUENCE [LARGE SCALE GENOMIC DNA]</scope>
    <source>
        <strain evidence="2 3">CBS 207.34</strain>
    </source>
</reference>